<evidence type="ECO:0000313" key="18">
    <source>
        <dbReference type="Proteomes" id="UP000694850"/>
    </source>
</evidence>
<dbReference type="CTD" id="10488"/>
<keyword evidence="18" id="KW-1185">Reference proteome</keyword>
<dbReference type="GO" id="GO:0005789">
    <property type="term" value="C:endoplasmic reticulum membrane"/>
    <property type="evidence" value="ECO:0007669"/>
    <property type="project" value="UniProtKB-SubCell"/>
</dbReference>
<evidence type="ECO:0000256" key="10">
    <source>
        <dbReference type="ARBA" id="ARBA00023159"/>
    </source>
</evidence>
<comment type="similarity">
    <text evidence="2">Belongs to the bZIP family. ATF subfamily.</text>
</comment>
<keyword evidence="4" id="KW-0256">Endoplasmic reticulum</keyword>
<dbReference type="CDD" id="cd14689">
    <property type="entry name" value="bZIP_CREB3"/>
    <property type="match status" value="1"/>
</dbReference>
<evidence type="ECO:0000256" key="16">
    <source>
        <dbReference type="SAM" id="MobiDB-lite"/>
    </source>
</evidence>
<keyword evidence="6" id="KW-1133">Transmembrane helix</keyword>
<dbReference type="GO" id="GO:0005634">
    <property type="term" value="C:nucleus"/>
    <property type="evidence" value="ECO:0007669"/>
    <property type="project" value="TreeGrafter"/>
</dbReference>
<dbReference type="InterPro" id="IPR008917">
    <property type="entry name" value="TF_DNA-bd_sf"/>
</dbReference>
<feature type="region of interest" description="Disordered" evidence="16">
    <location>
        <begin position="355"/>
        <end position="379"/>
    </location>
</feature>
<keyword evidence="14" id="KW-0539">Nucleus</keyword>
<evidence type="ECO:0000256" key="7">
    <source>
        <dbReference type="ARBA" id="ARBA00023015"/>
    </source>
</evidence>
<evidence type="ECO:0000256" key="6">
    <source>
        <dbReference type="ARBA" id="ARBA00022989"/>
    </source>
</evidence>
<evidence type="ECO:0000256" key="11">
    <source>
        <dbReference type="ARBA" id="ARBA00023163"/>
    </source>
</evidence>
<evidence type="ECO:0000256" key="9">
    <source>
        <dbReference type="ARBA" id="ARBA00023136"/>
    </source>
</evidence>
<gene>
    <name evidence="19" type="primary">CREB3</name>
</gene>
<evidence type="ECO:0000256" key="3">
    <source>
        <dbReference type="ARBA" id="ARBA00022692"/>
    </source>
</evidence>
<keyword evidence="7" id="KW-0805">Transcription regulation</keyword>
<keyword evidence="3" id="KW-0812">Transmembrane</keyword>
<dbReference type="SUPFAM" id="SSF47454">
    <property type="entry name" value="A DNA-binding domain in eukaryotic transcription factors"/>
    <property type="match status" value="1"/>
</dbReference>
<dbReference type="GO" id="GO:0000981">
    <property type="term" value="F:DNA-binding transcription factor activity, RNA polymerase II-specific"/>
    <property type="evidence" value="ECO:0007669"/>
    <property type="project" value="TreeGrafter"/>
</dbReference>
<evidence type="ECO:0000256" key="15">
    <source>
        <dbReference type="SAM" id="Coils"/>
    </source>
</evidence>
<evidence type="ECO:0000256" key="5">
    <source>
        <dbReference type="ARBA" id="ARBA00022968"/>
    </source>
</evidence>
<dbReference type="FunFam" id="1.20.5.170:FF:000042">
    <property type="entry name" value="Cyclic AMP-responsive element-binding protein 3-like protein 3"/>
    <property type="match status" value="1"/>
</dbReference>
<keyword evidence="11" id="KW-0804">Transcription</keyword>
<dbReference type="GO" id="GO:0000978">
    <property type="term" value="F:RNA polymerase II cis-regulatory region sequence-specific DNA binding"/>
    <property type="evidence" value="ECO:0007669"/>
    <property type="project" value="TreeGrafter"/>
</dbReference>
<dbReference type="PANTHER" id="PTHR45996">
    <property type="entry name" value="AGAP001464-PB"/>
    <property type="match status" value="1"/>
</dbReference>
<dbReference type="InterPro" id="IPR046347">
    <property type="entry name" value="bZIP_sf"/>
</dbReference>
<dbReference type="PANTHER" id="PTHR45996:SF4">
    <property type="entry name" value="CYCLIC AMP-RESPONSIVE ELEMENT-BINDING PROTEIN 3"/>
    <property type="match status" value="1"/>
</dbReference>
<dbReference type="GeneID" id="103202185"/>
<evidence type="ECO:0000256" key="1">
    <source>
        <dbReference type="ARBA" id="ARBA00004648"/>
    </source>
</evidence>
<dbReference type="GO" id="GO:0006986">
    <property type="term" value="P:response to unfolded protein"/>
    <property type="evidence" value="ECO:0007669"/>
    <property type="project" value="UniProtKB-KW"/>
</dbReference>
<evidence type="ECO:0000256" key="2">
    <source>
        <dbReference type="ARBA" id="ARBA00009050"/>
    </source>
</evidence>
<evidence type="ECO:0000256" key="13">
    <source>
        <dbReference type="ARBA" id="ARBA00023230"/>
    </source>
</evidence>
<keyword evidence="9" id="KW-0472">Membrane</keyword>
<accession>A0A8B7AGS3</accession>
<dbReference type="InterPro" id="IPR004827">
    <property type="entry name" value="bZIP"/>
</dbReference>
<comment type="subcellular location">
    <subcellularLocation>
        <location evidence="1">Endoplasmic reticulum membrane</location>
        <topology evidence="1">Single-pass type II membrane protein</topology>
    </subcellularLocation>
</comment>
<dbReference type="Gene3D" id="1.20.5.170">
    <property type="match status" value="1"/>
</dbReference>
<evidence type="ECO:0000259" key="17">
    <source>
        <dbReference type="PROSITE" id="PS50217"/>
    </source>
</evidence>
<evidence type="ECO:0000256" key="4">
    <source>
        <dbReference type="ARBA" id="ARBA00022824"/>
    </source>
</evidence>
<feature type="domain" description="BZIP" evidence="17">
    <location>
        <begin position="157"/>
        <end position="220"/>
    </location>
</feature>
<dbReference type="PROSITE" id="PS50217">
    <property type="entry name" value="BZIP"/>
    <property type="match status" value="1"/>
</dbReference>
<name>A0A8B7AGS3_ORYAF</name>
<feature type="region of interest" description="Disordered" evidence="16">
    <location>
        <begin position="274"/>
        <end position="294"/>
    </location>
</feature>
<evidence type="ECO:0000256" key="12">
    <source>
        <dbReference type="ARBA" id="ARBA00023180"/>
    </source>
</evidence>
<dbReference type="Proteomes" id="UP000694850">
    <property type="component" value="Unplaced"/>
</dbReference>
<keyword evidence="10" id="KW-0010">Activator</keyword>
<evidence type="ECO:0000256" key="8">
    <source>
        <dbReference type="ARBA" id="ARBA00023125"/>
    </source>
</evidence>
<feature type="coiled-coil region" evidence="15">
    <location>
        <begin position="151"/>
        <end position="230"/>
    </location>
</feature>
<protein>
    <submittedName>
        <fullName evidence="19">Cyclic AMP-responsive element-binding protein 3</fullName>
    </submittedName>
</protein>
<organism evidence="18 19">
    <name type="scientific">Orycteropus afer afer</name>
    <dbReference type="NCBI Taxonomy" id="1230840"/>
    <lineage>
        <taxon>Eukaryota</taxon>
        <taxon>Metazoa</taxon>
        <taxon>Chordata</taxon>
        <taxon>Craniata</taxon>
        <taxon>Vertebrata</taxon>
        <taxon>Euteleostomi</taxon>
        <taxon>Mammalia</taxon>
        <taxon>Eutheria</taxon>
        <taxon>Afrotheria</taxon>
        <taxon>Tubulidentata</taxon>
        <taxon>Orycteropodidae</taxon>
        <taxon>Orycteropus</taxon>
    </lineage>
</organism>
<evidence type="ECO:0000256" key="14">
    <source>
        <dbReference type="ARBA" id="ARBA00023242"/>
    </source>
</evidence>
<keyword evidence="5" id="KW-0735">Signal-anchor</keyword>
<dbReference type="OrthoDB" id="674948at2759"/>
<keyword evidence="12" id="KW-0325">Glycoprotein</keyword>
<dbReference type="AlphaFoldDB" id="A0A8B7AGS3"/>
<keyword evidence="8" id="KW-0238">DNA-binding</keyword>
<dbReference type="InterPro" id="IPR051381">
    <property type="entry name" value="CREB_ATF_subfamily"/>
</dbReference>
<dbReference type="SUPFAM" id="SSF57959">
    <property type="entry name" value="Leucine zipper domain"/>
    <property type="match status" value="1"/>
</dbReference>
<sequence>MSRMELALGPSDQDLLDFLLEESGDLGVAPEEAAEAPLDWEPPLSEVLSEWAVEEFLESLLSPPASSWTTLGPSSPCSVRHDHSYSLPQECMAKDLDSGGCGQEVAQVTPPRVKEPTEQRHPETERLRLTEEEERLLEREGLTLPGTRPLTKEEERALKRVRRKIRNKRSAQECRRKKKVYVGGLESRILKYTAQNLELQSRVQLLEAQNLSLQDQLRRLQATVTQITNKASSSSTCVLVLLVSVCLLLAPAMYSSDRRGSLPAEYRALSRQLRSLPSEDPPQQESHGLQPKVPKNCTELQLDGSDHSSQAPGNSRCFLFRDAQAPGVQSALKLTLPDPFSLHSCPSPSLPLQANSTRKGGQLPTHGPSSVVLQGRYSC</sequence>
<reference evidence="19" key="1">
    <citation type="submission" date="2025-08" db="UniProtKB">
        <authorList>
            <consortium name="RefSeq"/>
        </authorList>
    </citation>
    <scope>IDENTIFICATION</scope>
</reference>
<keyword evidence="15" id="KW-0175">Coiled coil</keyword>
<dbReference type="PROSITE" id="PS00036">
    <property type="entry name" value="BZIP_BASIC"/>
    <property type="match status" value="1"/>
</dbReference>
<evidence type="ECO:0000313" key="19">
    <source>
        <dbReference type="RefSeq" id="XP_007945206.1"/>
    </source>
</evidence>
<dbReference type="RefSeq" id="XP_007945206.1">
    <property type="nucleotide sequence ID" value="XM_007947015.1"/>
</dbReference>
<dbReference type="SMART" id="SM00338">
    <property type="entry name" value="BRLZ"/>
    <property type="match status" value="1"/>
</dbReference>
<dbReference type="Pfam" id="PF00170">
    <property type="entry name" value="bZIP_1"/>
    <property type="match status" value="1"/>
</dbReference>
<proteinExistence type="inferred from homology"/>
<keyword evidence="13" id="KW-0834">Unfolded protein response</keyword>